<organism evidence="1 2">
    <name type="scientific">Verrucomicrobia subdivision 6 bacterium BACL9 MAG-120507-bin52</name>
    <dbReference type="NCBI Taxonomy" id="1655590"/>
    <lineage>
        <taxon>Bacteria</taxon>
        <taxon>Pseudomonadati</taxon>
        <taxon>Verrucomicrobiota</taxon>
        <taxon>Verrucomicrobiia</taxon>
        <taxon>Verrucomicrobiales</taxon>
        <taxon>Verrucomicrobia subdivision 6</taxon>
    </lineage>
</organism>
<dbReference type="AlphaFoldDB" id="A0A0R2RMG5"/>
<dbReference type="AntiFam" id="ANF00142">
    <property type="entry name" value="Shadow ORF (opposite yadG)"/>
</dbReference>
<proteinExistence type="predicted"/>
<dbReference type="Proteomes" id="UP000051269">
    <property type="component" value="Unassembled WGS sequence"/>
</dbReference>
<accession>A0A0R2RMG5</accession>
<reference evidence="1 2" key="1">
    <citation type="submission" date="2015-10" db="EMBL/GenBank/DDBJ databases">
        <title>Metagenome-Assembled Genomes uncover a global brackish microbiome.</title>
        <authorList>
            <person name="Hugerth L.W."/>
            <person name="Larsson J."/>
            <person name="Alneberg J."/>
            <person name="Lindh M.V."/>
            <person name="Legrand C."/>
            <person name="Pinhassi J."/>
            <person name="Andersson A.F."/>
        </authorList>
    </citation>
    <scope>NUCLEOTIDE SEQUENCE [LARGE SCALE GENOMIC DNA]</scope>
    <source>
        <strain evidence="1">BACL18 MAG-120507-bin52</strain>
    </source>
</reference>
<protein>
    <submittedName>
        <fullName evidence="1">Uncharacterized protein</fullName>
    </submittedName>
</protein>
<dbReference type="EMBL" id="LIBO01000087">
    <property type="protein sequence ID" value="KRO62370.1"/>
    <property type="molecule type" value="Genomic_DNA"/>
</dbReference>
<evidence type="ECO:0000313" key="1">
    <source>
        <dbReference type="EMBL" id="KRO62370.1"/>
    </source>
</evidence>
<gene>
    <name evidence="1" type="ORF">ABR82_05555</name>
</gene>
<comment type="caution">
    <text evidence="1">The sequence shown here is derived from an EMBL/GenBank/DDBJ whole genome shotgun (WGS) entry which is preliminary data.</text>
</comment>
<sequence length="216" mass="22177">FCGGKNLGFREKGKRVGKRTRRGSRGEAAVDQCDLAIGGGGDAVAMSDEDNCGFFISGKLGEELNHDGAGGGIEVAGGFIGEENGRAVDEGAGDGGALELAARELVRTMVGAIAQTDSGEEFMGAGFCGGGDATGEEEGEQNVLLDREGGEEMKELKNKTDFVATKCGQFVVIERVERMALQVGLARGRGIKRSEDVEKGAFAASAGSGDGDDFAG</sequence>
<dbReference type="AntiFam" id="ANF00095">
    <property type="entry name" value="Shadow ORF (opposite ABC transporters)"/>
</dbReference>
<feature type="non-terminal residue" evidence="1">
    <location>
        <position position="1"/>
    </location>
</feature>
<evidence type="ECO:0000313" key="2">
    <source>
        <dbReference type="Proteomes" id="UP000051269"/>
    </source>
</evidence>
<name>A0A0R2RMG5_9BACT</name>